<dbReference type="PANTHER" id="PTHR12087:SF0">
    <property type="entry name" value="ORIGIN RECOGNITION COMPLEX SUBUNIT 4"/>
    <property type="match status" value="1"/>
</dbReference>
<dbReference type="InterPro" id="IPR013083">
    <property type="entry name" value="Znf_RING/FYVE/PHD"/>
</dbReference>
<evidence type="ECO:0000256" key="4">
    <source>
        <dbReference type="ARBA" id="ARBA00022723"/>
    </source>
</evidence>
<evidence type="ECO:0000259" key="11">
    <source>
        <dbReference type="PROSITE" id="PS50016"/>
    </source>
</evidence>
<evidence type="ECO:0000256" key="7">
    <source>
        <dbReference type="ARBA" id="ARBA00023125"/>
    </source>
</evidence>
<dbReference type="PANTHER" id="PTHR12087">
    <property type="entry name" value="ORIGIN RECOGNITION COMPLEX SUBUNIT 4"/>
    <property type="match status" value="1"/>
</dbReference>
<keyword evidence="7" id="KW-0238">DNA-binding</keyword>
<comment type="caution">
    <text evidence="12">The sequence shown here is derived from an EMBL/GenBank/DDBJ whole genome shotgun (WGS) entry which is preliminary data.</text>
</comment>
<evidence type="ECO:0000256" key="10">
    <source>
        <dbReference type="SAM" id="MobiDB-lite"/>
    </source>
</evidence>
<feature type="compositionally biased region" description="Polar residues" evidence="10">
    <location>
        <begin position="36"/>
        <end position="45"/>
    </location>
</feature>
<dbReference type="InterPro" id="IPR019786">
    <property type="entry name" value="Zinc_finger_PHD-type_CS"/>
</dbReference>
<gene>
    <name evidence="12" type="ORF">B0H66DRAFT_240728</name>
</gene>
<evidence type="ECO:0000313" key="13">
    <source>
        <dbReference type="Proteomes" id="UP001283341"/>
    </source>
</evidence>
<keyword evidence="4" id="KW-0479">Metal-binding</keyword>
<evidence type="ECO:0000256" key="6">
    <source>
        <dbReference type="ARBA" id="ARBA00022833"/>
    </source>
</evidence>
<proteinExistence type="inferred from homology"/>
<name>A0AAE0I4M0_9PEZI</name>
<dbReference type="Gene3D" id="3.40.50.300">
    <property type="entry name" value="P-loop containing nucleotide triphosphate hydrolases"/>
    <property type="match status" value="1"/>
</dbReference>
<dbReference type="InterPro" id="IPR027417">
    <property type="entry name" value="P-loop_NTPase"/>
</dbReference>
<dbReference type="SMART" id="SM00249">
    <property type="entry name" value="PHD"/>
    <property type="match status" value="1"/>
</dbReference>
<dbReference type="InterPro" id="IPR019787">
    <property type="entry name" value="Znf_PHD-finger"/>
</dbReference>
<dbReference type="PROSITE" id="PS50016">
    <property type="entry name" value="ZF_PHD_2"/>
    <property type="match status" value="1"/>
</dbReference>
<feature type="region of interest" description="Disordered" evidence="10">
    <location>
        <begin position="1"/>
        <end position="324"/>
    </location>
</feature>
<protein>
    <submittedName>
        <fullName evidence="12">Origin recognition complex subunit 4 C-terminus-domain-containing protein</fullName>
    </submittedName>
</protein>
<dbReference type="GO" id="GO:0003688">
    <property type="term" value="F:DNA replication origin binding"/>
    <property type="evidence" value="ECO:0007669"/>
    <property type="project" value="TreeGrafter"/>
</dbReference>
<dbReference type="Gene3D" id="3.30.40.10">
    <property type="entry name" value="Zinc/RING finger domain, C3HC4 (zinc finger)"/>
    <property type="match status" value="1"/>
</dbReference>
<dbReference type="FunFam" id="3.40.50.300:FF:001597">
    <property type="entry name" value="Origin recognition complex subunit Orc4"/>
    <property type="match status" value="1"/>
</dbReference>
<dbReference type="InterPro" id="IPR041664">
    <property type="entry name" value="AAA_16"/>
</dbReference>
<evidence type="ECO:0000256" key="1">
    <source>
        <dbReference type="ARBA" id="ARBA00004123"/>
    </source>
</evidence>
<keyword evidence="6" id="KW-0862">Zinc</keyword>
<dbReference type="SUPFAM" id="SSF57903">
    <property type="entry name" value="FYVE/PHD zinc finger"/>
    <property type="match status" value="1"/>
</dbReference>
<evidence type="ECO:0000256" key="9">
    <source>
        <dbReference type="PROSITE-ProRule" id="PRU00146"/>
    </source>
</evidence>
<accession>A0AAE0I4M0</accession>
<comment type="subcellular location">
    <subcellularLocation>
        <location evidence="1">Nucleus</location>
    </subcellularLocation>
</comment>
<dbReference type="CDD" id="cd00009">
    <property type="entry name" value="AAA"/>
    <property type="match status" value="1"/>
</dbReference>
<keyword evidence="3" id="KW-0235">DNA replication</keyword>
<dbReference type="Pfam" id="PF14629">
    <property type="entry name" value="ORC4_C"/>
    <property type="match status" value="1"/>
</dbReference>
<evidence type="ECO:0000256" key="3">
    <source>
        <dbReference type="ARBA" id="ARBA00022705"/>
    </source>
</evidence>
<keyword evidence="13" id="KW-1185">Reference proteome</keyword>
<reference evidence="12" key="2">
    <citation type="submission" date="2023-06" db="EMBL/GenBank/DDBJ databases">
        <authorList>
            <consortium name="Lawrence Berkeley National Laboratory"/>
            <person name="Haridas S."/>
            <person name="Hensen N."/>
            <person name="Bonometti L."/>
            <person name="Westerberg I."/>
            <person name="Brannstrom I.O."/>
            <person name="Guillou S."/>
            <person name="Cros-Aarteil S."/>
            <person name="Calhoun S."/>
            <person name="Kuo A."/>
            <person name="Mondo S."/>
            <person name="Pangilinan J."/>
            <person name="Riley R."/>
            <person name="Labutti K."/>
            <person name="Andreopoulos B."/>
            <person name="Lipzen A."/>
            <person name="Chen C."/>
            <person name="Yanf M."/>
            <person name="Daum C."/>
            <person name="Ng V."/>
            <person name="Clum A."/>
            <person name="Steindorff A."/>
            <person name="Ohm R."/>
            <person name="Martin F."/>
            <person name="Silar P."/>
            <person name="Natvig D."/>
            <person name="Lalanne C."/>
            <person name="Gautier V."/>
            <person name="Ament-Velasquez S.L."/>
            <person name="Kruys A."/>
            <person name="Hutchinson M.I."/>
            <person name="Powell A.J."/>
            <person name="Barry K."/>
            <person name="Miller A.N."/>
            <person name="Grigoriev I.V."/>
            <person name="Debuchy R."/>
            <person name="Gladieux P."/>
            <person name="Thoren M.H."/>
            <person name="Johannesson H."/>
        </authorList>
    </citation>
    <scope>NUCLEOTIDE SEQUENCE</scope>
    <source>
        <strain evidence="12">CBS 118394</strain>
    </source>
</reference>
<dbReference type="PROSITE" id="PS01359">
    <property type="entry name" value="ZF_PHD_1"/>
    <property type="match status" value="1"/>
</dbReference>
<dbReference type="GO" id="GO:0008270">
    <property type="term" value="F:zinc ion binding"/>
    <property type="evidence" value="ECO:0007669"/>
    <property type="project" value="UniProtKB-KW"/>
</dbReference>
<reference evidence="12" key="1">
    <citation type="journal article" date="2023" name="Mol. Phylogenet. Evol.">
        <title>Genome-scale phylogeny and comparative genomics of the fungal order Sordariales.</title>
        <authorList>
            <person name="Hensen N."/>
            <person name="Bonometti L."/>
            <person name="Westerberg I."/>
            <person name="Brannstrom I.O."/>
            <person name="Guillou S."/>
            <person name="Cros-Aarteil S."/>
            <person name="Calhoun S."/>
            <person name="Haridas S."/>
            <person name="Kuo A."/>
            <person name="Mondo S."/>
            <person name="Pangilinan J."/>
            <person name="Riley R."/>
            <person name="LaButti K."/>
            <person name="Andreopoulos B."/>
            <person name="Lipzen A."/>
            <person name="Chen C."/>
            <person name="Yan M."/>
            <person name="Daum C."/>
            <person name="Ng V."/>
            <person name="Clum A."/>
            <person name="Steindorff A."/>
            <person name="Ohm R.A."/>
            <person name="Martin F."/>
            <person name="Silar P."/>
            <person name="Natvig D.O."/>
            <person name="Lalanne C."/>
            <person name="Gautier V."/>
            <person name="Ament-Velasquez S.L."/>
            <person name="Kruys A."/>
            <person name="Hutchinson M.I."/>
            <person name="Powell A.J."/>
            <person name="Barry K."/>
            <person name="Miller A.N."/>
            <person name="Grigoriev I.V."/>
            <person name="Debuchy R."/>
            <person name="Gladieux P."/>
            <person name="Hiltunen Thoren M."/>
            <person name="Johannesson H."/>
        </authorList>
    </citation>
    <scope>NUCLEOTIDE SEQUENCE</scope>
    <source>
        <strain evidence="12">CBS 118394</strain>
    </source>
</reference>
<dbReference type="InterPro" id="IPR016527">
    <property type="entry name" value="ORC4"/>
</dbReference>
<comment type="similarity">
    <text evidence="2">Belongs to the ORC4 family.</text>
</comment>
<feature type="domain" description="PHD-type" evidence="11">
    <location>
        <begin position="323"/>
        <end position="374"/>
    </location>
</feature>
<dbReference type="AlphaFoldDB" id="A0AAE0I4M0"/>
<dbReference type="InterPro" id="IPR001965">
    <property type="entry name" value="Znf_PHD"/>
</dbReference>
<dbReference type="GO" id="GO:0006270">
    <property type="term" value="P:DNA replication initiation"/>
    <property type="evidence" value="ECO:0007669"/>
    <property type="project" value="TreeGrafter"/>
</dbReference>
<evidence type="ECO:0000256" key="8">
    <source>
        <dbReference type="ARBA" id="ARBA00023242"/>
    </source>
</evidence>
<dbReference type="Pfam" id="PF13191">
    <property type="entry name" value="AAA_16"/>
    <property type="match status" value="1"/>
</dbReference>
<evidence type="ECO:0000256" key="2">
    <source>
        <dbReference type="ARBA" id="ARBA00005334"/>
    </source>
</evidence>
<feature type="compositionally biased region" description="Basic and acidic residues" evidence="10">
    <location>
        <begin position="265"/>
        <end position="288"/>
    </location>
</feature>
<organism evidence="12 13">
    <name type="scientific">Apodospora peruviana</name>
    <dbReference type="NCBI Taxonomy" id="516989"/>
    <lineage>
        <taxon>Eukaryota</taxon>
        <taxon>Fungi</taxon>
        <taxon>Dikarya</taxon>
        <taxon>Ascomycota</taxon>
        <taxon>Pezizomycotina</taxon>
        <taxon>Sordariomycetes</taxon>
        <taxon>Sordariomycetidae</taxon>
        <taxon>Sordariales</taxon>
        <taxon>Lasiosphaeriaceae</taxon>
        <taxon>Apodospora</taxon>
    </lineage>
</organism>
<dbReference type="CDD" id="cd15492">
    <property type="entry name" value="PHD_BRPF_JADE_like"/>
    <property type="match status" value="1"/>
</dbReference>
<sequence>MSSLDGNTGSKKRARPRNEDDSPAPTSTKKQRLKVTDNNSASGSSPKVDDDLNPASPPPNGDVNSGRPARPARARRPTQKILEVKGSVDDGQANLGASAKTTQLPRSKLQLPPPPPRARKVPAATGNSSIYDVPDSGDELSTAAGTPVLLSPRKKGATPTLEAQANGADQPVKRKRGRPRKDQSALLNGTQSAAASPAPPTSSKPTSARRPAVPGKGGDQQESEEVPGTPSRKAAAGIRGGRKDLVEQVPNGILTPSKQRAGAGGRERKNVAFRSSMHDSGDNNEHAGEVSFPDLVPKTTKQQPPETSHNEGEGESDDSSEDDQVCAICSKPDTKRGNEIVFCDGCDMAVHQKCYNLPRILPEGDWFCRTCSGDDDSNNLAAGDQKEGGVVVALAEESYLDIPNFEQHLRAMQRVLVDRCTGRRRIKLRGQDEVYEKAFQLVEQTIKAGEGNSMLVIGARGCGKTTLVESVVSDVAKQHKDQFHVVRLNGFVHTDDRLALREIWRQLGKEMEVEDDLINKTNSYADTMASLLALLSHPTEIGAAGGVEQNDGVTSKSVIFVIDEFDLFATHARQTLLYNLFDIAQAKKAPIAVLGLTTRIDVVESLEKRVKSRFSHRYVYLGLPKSLPGYWNVCRQGLRVDDGDMRAEGIDQTVKGHGQFWKWWNEKIETLRKTPVFQDHLEYHFYNSKSVSAFLTTCILPLAALTAAAPTLKVPSYSSSVVPVDPPDSKLHLLESLSDLDLSMLIAAARLDIVAHTDTVNFAMAYDEYASLMSRQRLQSASAGMLALGGGVGRVWGRGVAGIAWERLVTLGLLVPAAPGGRLGSGGQPGGGLDAKMWKVDVALEEIPGAVKLNNVLGKWCREI</sequence>
<dbReference type="Pfam" id="PF00628">
    <property type="entry name" value="PHD"/>
    <property type="match status" value="1"/>
</dbReference>
<dbReference type="InterPro" id="IPR032705">
    <property type="entry name" value="ORC4_C"/>
</dbReference>
<keyword evidence="5 9" id="KW-0863">Zinc-finger</keyword>
<dbReference type="Proteomes" id="UP001283341">
    <property type="component" value="Unassembled WGS sequence"/>
</dbReference>
<dbReference type="InterPro" id="IPR011011">
    <property type="entry name" value="Znf_FYVE_PHD"/>
</dbReference>
<dbReference type="GO" id="GO:0005664">
    <property type="term" value="C:nuclear origin of replication recognition complex"/>
    <property type="evidence" value="ECO:0007669"/>
    <property type="project" value="TreeGrafter"/>
</dbReference>
<dbReference type="SUPFAM" id="SSF52540">
    <property type="entry name" value="P-loop containing nucleoside triphosphate hydrolases"/>
    <property type="match status" value="1"/>
</dbReference>
<evidence type="ECO:0000256" key="5">
    <source>
        <dbReference type="ARBA" id="ARBA00022771"/>
    </source>
</evidence>
<keyword evidence="8" id="KW-0539">Nucleus</keyword>
<evidence type="ECO:0000313" key="12">
    <source>
        <dbReference type="EMBL" id="KAK3318504.1"/>
    </source>
</evidence>
<dbReference type="EMBL" id="JAUEDM010000004">
    <property type="protein sequence ID" value="KAK3318504.1"/>
    <property type="molecule type" value="Genomic_DNA"/>
</dbReference>
<feature type="compositionally biased region" description="Acidic residues" evidence="10">
    <location>
        <begin position="313"/>
        <end position="324"/>
    </location>
</feature>